<proteinExistence type="predicted"/>
<sequence>MRLKCTFHLNNQYMSCLCVDGLGSFAAWSGIGKGRNNPDMTHVPSIGPLLNGRYYIVERPTGGRMGPLRDAMLKYIYRTDRSQWFGLYRDDGKIDDVTFTQGVKRGGFRLHPAGPRRISEGCITLFNQREFNVLRWRILNSPMFKIPGSNLYAYGEVRVI</sequence>
<dbReference type="InterPro" id="IPR021225">
    <property type="entry name" value="Tlde1_dom"/>
</dbReference>
<name>A0ABS0M778_SERRU</name>
<feature type="domain" description="Tlde1" evidence="1">
    <location>
        <begin position="24"/>
        <end position="148"/>
    </location>
</feature>
<keyword evidence="3" id="KW-1185">Reference proteome</keyword>
<organism evidence="2 3">
    <name type="scientific">Serratia rubidaea</name>
    <name type="common">Serratia marinorubra</name>
    <dbReference type="NCBI Taxonomy" id="61652"/>
    <lineage>
        <taxon>Bacteria</taxon>
        <taxon>Pseudomonadati</taxon>
        <taxon>Pseudomonadota</taxon>
        <taxon>Gammaproteobacteria</taxon>
        <taxon>Enterobacterales</taxon>
        <taxon>Yersiniaceae</taxon>
        <taxon>Serratia</taxon>
    </lineage>
</organism>
<gene>
    <name evidence="2" type="ORF">I5U13_00920</name>
</gene>
<dbReference type="Pfam" id="PF10908">
    <property type="entry name" value="Tlde1_dom"/>
    <property type="match status" value="1"/>
</dbReference>
<dbReference type="EMBL" id="JADULK010000001">
    <property type="protein sequence ID" value="MBH1928225.1"/>
    <property type="molecule type" value="Genomic_DNA"/>
</dbReference>
<evidence type="ECO:0000313" key="2">
    <source>
        <dbReference type="EMBL" id="MBH1928225.1"/>
    </source>
</evidence>
<dbReference type="Proteomes" id="UP000624159">
    <property type="component" value="Unassembled WGS sequence"/>
</dbReference>
<protein>
    <submittedName>
        <fullName evidence="2">DUF2778 domain-containing protein</fullName>
    </submittedName>
</protein>
<dbReference type="RefSeq" id="WP_126530206.1">
    <property type="nucleotide sequence ID" value="NZ_JADULK010000001.1"/>
</dbReference>
<comment type="caution">
    <text evidence="2">The sequence shown here is derived from an EMBL/GenBank/DDBJ whole genome shotgun (WGS) entry which is preliminary data.</text>
</comment>
<accession>A0ABS0M778</accession>
<evidence type="ECO:0000313" key="3">
    <source>
        <dbReference type="Proteomes" id="UP000624159"/>
    </source>
</evidence>
<evidence type="ECO:0000259" key="1">
    <source>
        <dbReference type="Pfam" id="PF10908"/>
    </source>
</evidence>
<reference evidence="2 3" key="1">
    <citation type="submission" date="2020-11" db="EMBL/GenBank/DDBJ databases">
        <title>Enhanced detection system for hospital associated transmission using whole genome sequencing surveillance.</title>
        <authorList>
            <person name="Harrison L.H."/>
            <person name="Van Tyne D."/>
            <person name="Marsh J.W."/>
            <person name="Griffith M.P."/>
            <person name="Snyder D.J."/>
            <person name="Cooper V.S."/>
            <person name="Mustapha M."/>
        </authorList>
    </citation>
    <scope>NUCLEOTIDE SEQUENCE [LARGE SCALE GENOMIC DNA]</scope>
    <source>
        <strain evidence="2 3">SER00230</strain>
    </source>
</reference>